<dbReference type="InterPro" id="IPR014721">
    <property type="entry name" value="Ribsml_uS5_D2-typ_fold_subgr"/>
</dbReference>
<evidence type="ECO:0000259" key="4">
    <source>
        <dbReference type="SMART" id="SM00382"/>
    </source>
</evidence>
<keyword evidence="6" id="KW-1185">Reference proteome</keyword>
<evidence type="ECO:0000313" key="6">
    <source>
        <dbReference type="Proteomes" id="UP001063350"/>
    </source>
</evidence>
<dbReference type="EMBL" id="AP024233">
    <property type="protein sequence ID" value="BCO08611.1"/>
    <property type="molecule type" value="Genomic_DNA"/>
</dbReference>
<dbReference type="Proteomes" id="UP001063350">
    <property type="component" value="Chromosome"/>
</dbReference>
<dbReference type="InterPro" id="IPR000523">
    <property type="entry name" value="Mg_chelatse_chII-like_cat_dom"/>
</dbReference>
<dbReference type="Pfam" id="PF13335">
    <property type="entry name" value="Mg_chelatase_C"/>
    <property type="match status" value="1"/>
</dbReference>
<dbReference type="InterPro" id="IPR003593">
    <property type="entry name" value="AAA+_ATPase"/>
</dbReference>
<dbReference type="KEGG" id="ddu:GF1_09870"/>
<keyword evidence="3" id="KW-0067">ATP-binding</keyword>
<dbReference type="NCBIfam" id="TIGR00368">
    <property type="entry name" value="YifB family Mg chelatase-like AAA ATPase"/>
    <property type="match status" value="1"/>
</dbReference>
<proteinExistence type="inferred from homology"/>
<dbReference type="InterPro" id="IPR045006">
    <property type="entry name" value="CHLI-like"/>
</dbReference>
<dbReference type="InterPro" id="IPR025158">
    <property type="entry name" value="Mg_chelat-rel_C"/>
</dbReference>
<dbReference type="Gene3D" id="3.40.50.300">
    <property type="entry name" value="P-loop containing nucleotide triphosphate hydrolases"/>
    <property type="match status" value="1"/>
</dbReference>
<dbReference type="SUPFAM" id="SSF52540">
    <property type="entry name" value="P-loop containing nucleoside triphosphate hydrolases"/>
    <property type="match status" value="1"/>
</dbReference>
<keyword evidence="2" id="KW-0547">Nucleotide-binding</keyword>
<gene>
    <name evidence="5" type="ORF">GF1_09870</name>
</gene>
<organism evidence="5 6">
    <name type="scientific">Desulfolithobacter dissulfuricans</name>
    <dbReference type="NCBI Taxonomy" id="2795293"/>
    <lineage>
        <taxon>Bacteria</taxon>
        <taxon>Pseudomonadati</taxon>
        <taxon>Thermodesulfobacteriota</taxon>
        <taxon>Desulfobulbia</taxon>
        <taxon>Desulfobulbales</taxon>
        <taxon>Desulfobulbaceae</taxon>
        <taxon>Desulfolithobacter</taxon>
    </lineage>
</organism>
<protein>
    <recommendedName>
        <fullName evidence="4">AAA+ ATPase domain-containing protein</fullName>
    </recommendedName>
</protein>
<feature type="domain" description="AAA+ ATPase" evidence="4">
    <location>
        <begin position="90"/>
        <end position="273"/>
    </location>
</feature>
<evidence type="ECO:0000256" key="2">
    <source>
        <dbReference type="ARBA" id="ARBA00022741"/>
    </source>
</evidence>
<comment type="similarity">
    <text evidence="1">Belongs to the Mg-chelatase subunits D/I family. ComM subfamily.</text>
</comment>
<dbReference type="PANTHER" id="PTHR32039">
    <property type="entry name" value="MAGNESIUM-CHELATASE SUBUNIT CHLI"/>
    <property type="match status" value="1"/>
</dbReference>
<reference evidence="5" key="1">
    <citation type="submission" date="2020-12" db="EMBL/GenBank/DDBJ databases">
        <title>Desulfobium dissulfuricans gen. nov., sp. nov., a novel mesophilic, sulfate-reducing bacterium isolated from a deep-sea hydrothermal vent.</title>
        <authorList>
            <person name="Hashimoto Y."/>
            <person name="Tame A."/>
            <person name="Sawayama S."/>
            <person name="Miyazaki J."/>
            <person name="Takai K."/>
            <person name="Nakagawa S."/>
        </authorList>
    </citation>
    <scope>NUCLEOTIDE SEQUENCE</scope>
    <source>
        <strain evidence="5">GF1</strain>
    </source>
</reference>
<evidence type="ECO:0000256" key="3">
    <source>
        <dbReference type="ARBA" id="ARBA00022840"/>
    </source>
</evidence>
<dbReference type="Gene3D" id="3.30.230.10">
    <property type="match status" value="1"/>
</dbReference>
<dbReference type="GO" id="GO:0003677">
    <property type="term" value="F:DNA binding"/>
    <property type="evidence" value="ECO:0007669"/>
    <property type="project" value="InterPro"/>
</dbReference>
<dbReference type="SMART" id="SM00382">
    <property type="entry name" value="AAA"/>
    <property type="match status" value="1"/>
</dbReference>
<dbReference type="InterPro" id="IPR004482">
    <property type="entry name" value="Mg_chelat-rel"/>
</dbReference>
<name>A0A915TZC1_9BACT</name>
<evidence type="ECO:0000256" key="1">
    <source>
        <dbReference type="ARBA" id="ARBA00006354"/>
    </source>
</evidence>
<dbReference type="PRINTS" id="PR01657">
    <property type="entry name" value="MCMFAMILY"/>
</dbReference>
<evidence type="ECO:0000313" key="5">
    <source>
        <dbReference type="EMBL" id="BCO08611.1"/>
    </source>
</evidence>
<dbReference type="InterPro" id="IPR020568">
    <property type="entry name" value="Ribosomal_Su5_D2-typ_SF"/>
</dbReference>
<dbReference type="Pfam" id="PF01078">
    <property type="entry name" value="Mg_chelatase"/>
    <property type="match status" value="1"/>
</dbReference>
<sequence>MALAAREQGLTRFLVPEVNAREAAVVEGIEVVGVTRLEQAVDILAGRVDFSPVQVDLETLFHRQDLYPFDFSEVKGQEHVKRALEVAAAGGHNILLSGVPGTGKTMMARRLPSILPDLVLEEAIETTRVYSASGLLPDDAPLLVTRPFRSPHHTISDAGLIGGGQMPRPGEVSLAHNGVLFLDELPEFRKHVLEVLRQPLEDGAVTISRAAQSLRFPARFMLVAAMNPCPCGYLGDSRKECTCTPVHIQRYRSRLSGPLLDRIDMHIEVPPVRLEDMHDREPGESSAVIRQRVNQARRIQRHRFRKAGAMFCNAQMGPAQLREHCQLASDAAALLRRSIEALGLSARAYNRILKIARTIADLEENAAINRSHIAEAIQYRRLQYELT</sequence>
<dbReference type="PANTHER" id="PTHR32039:SF7">
    <property type="entry name" value="COMPETENCE PROTEIN COMM"/>
    <property type="match status" value="1"/>
</dbReference>
<dbReference type="InterPro" id="IPR001208">
    <property type="entry name" value="MCM_dom"/>
</dbReference>
<dbReference type="InterPro" id="IPR027417">
    <property type="entry name" value="P-loop_NTPase"/>
</dbReference>
<dbReference type="AlphaFoldDB" id="A0A915TZC1"/>
<dbReference type="GO" id="GO:0005524">
    <property type="term" value="F:ATP binding"/>
    <property type="evidence" value="ECO:0007669"/>
    <property type="project" value="UniProtKB-KW"/>
</dbReference>
<dbReference type="SUPFAM" id="SSF54211">
    <property type="entry name" value="Ribosomal protein S5 domain 2-like"/>
    <property type="match status" value="1"/>
</dbReference>
<accession>A0A915TZC1</accession>